<dbReference type="InterPro" id="IPR017253">
    <property type="entry name" value="SRY"/>
</dbReference>
<evidence type="ECO:0000256" key="5">
    <source>
        <dbReference type="ARBA" id="ARBA00022490"/>
    </source>
</evidence>
<evidence type="ECO:0000256" key="1">
    <source>
        <dbReference type="ARBA" id="ARBA00004324"/>
    </source>
</evidence>
<dbReference type="AlphaFoldDB" id="D3UD30"/>
<dbReference type="GO" id="GO:0005516">
    <property type="term" value="F:calmodulin binding"/>
    <property type="evidence" value="ECO:0007669"/>
    <property type="project" value="UniProtKB-KW"/>
</dbReference>
<dbReference type="CDD" id="cd22034">
    <property type="entry name" value="HMG-box_SoxA_SRY"/>
    <property type="match status" value="1"/>
</dbReference>
<keyword evidence="11 16" id="KW-0010">Activator</keyword>
<name>D3UD30_SUSCL</name>
<evidence type="ECO:0000256" key="2">
    <source>
        <dbReference type="ARBA" id="ARBA00004496"/>
    </source>
</evidence>
<keyword evidence="5" id="KW-0963">Cytoplasm</keyword>
<dbReference type="FunFam" id="1.10.30.10:FF:000002">
    <property type="entry name" value="transcription factor Sox-2"/>
    <property type="match status" value="1"/>
</dbReference>
<dbReference type="PROSITE" id="PS50118">
    <property type="entry name" value="HMG_BOX_2"/>
    <property type="match status" value="1"/>
</dbReference>
<dbReference type="GO" id="GO:0001228">
    <property type="term" value="F:DNA-binding transcription activator activity, RNA polymerase II-specific"/>
    <property type="evidence" value="ECO:0007669"/>
    <property type="project" value="TreeGrafter"/>
</dbReference>
<gene>
    <name evidence="20" type="primary">SRY</name>
</gene>
<dbReference type="InterPro" id="IPR009071">
    <property type="entry name" value="HMG_box_dom"/>
</dbReference>
<keyword evidence="10 16" id="KW-0238">DNA-binding</keyword>
<dbReference type="SMART" id="SM00398">
    <property type="entry name" value="HMG"/>
    <property type="match status" value="1"/>
</dbReference>
<sequence>MVQSYASAMFRVLKADDYSPAAQQQNILALGKGSSLFPTDNHSSNDGRETRGNGRESGQDRVKRPMNAFIVWSRDQRRKVALENPQMQNSEISKWLGCKWKMLTEAEKRPFFEEAQRLQAVHRDKYPGYKYRPRRKGERAQNLLPAEAAVLCSQVRVEERMYPFTYTVAKAKCSGTESQLRHSQPMNITSSLLQQEDRCNWTGLCHSRVTSTRQIRADLPFHRGLQPGLSHIYFPY</sequence>
<dbReference type="InterPro" id="IPR036910">
    <property type="entry name" value="HMG_box_dom_sf"/>
</dbReference>
<evidence type="ECO:0000256" key="4">
    <source>
        <dbReference type="ARBA" id="ARBA00019052"/>
    </source>
</evidence>
<evidence type="ECO:0000256" key="10">
    <source>
        <dbReference type="ARBA" id="ARBA00023125"/>
    </source>
</evidence>
<dbReference type="GO" id="GO:0030154">
    <property type="term" value="P:cell differentiation"/>
    <property type="evidence" value="ECO:0007669"/>
    <property type="project" value="UniProtKB-KW"/>
</dbReference>
<organism evidence="20">
    <name type="scientific">Sus celebensis</name>
    <name type="common">Celebes wild boar</name>
    <name type="synonym">Sulawesi warty pig</name>
    <dbReference type="NCBI Taxonomy" id="273789"/>
    <lineage>
        <taxon>Eukaryota</taxon>
        <taxon>Metazoa</taxon>
        <taxon>Chordata</taxon>
        <taxon>Craniata</taxon>
        <taxon>Vertebrata</taxon>
        <taxon>Euteleostomi</taxon>
        <taxon>Mammalia</taxon>
        <taxon>Eutheria</taxon>
        <taxon>Laurasiatheria</taxon>
        <taxon>Artiodactyla</taxon>
        <taxon>Suina</taxon>
        <taxon>Suidae</taxon>
        <taxon>Sus</taxon>
    </lineage>
</organism>
<dbReference type="GO" id="GO:0030238">
    <property type="term" value="P:male sex determination"/>
    <property type="evidence" value="ECO:0007669"/>
    <property type="project" value="InterPro"/>
</dbReference>
<dbReference type="PANTHER" id="PTHR10270">
    <property type="entry name" value="SOX TRANSCRIPTION FACTOR"/>
    <property type="match status" value="1"/>
</dbReference>
<accession>D3UD30</accession>
<dbReference type="GO" id="GO:0016607">
    <property type="term" value="C:nuclear speck"/>
    <property type="evidence" value="ECO:0007669"/>
    <property type="project" value="UniProtKB-SubCell"/>
</dbReference>
<dbReference type="GO" id="GO:0005737">
    <property type="term" value="C:cytoplasm"/>
    <property type="evidence" value="ECO:0007669"/>
    <property type="project" value="UniProtKB-SubCell"/>
</dbReference>
<dbReference type="Gene3D" id="1.10.30.10">
    <property type="entry name" value="High mobility group box domain"/>
    <property type="match status" value="1"/>
</dbReference>
<dbReference type="EMBL" id="FN186125">
    <property type="protein sequence ID" value="CAX51908.1"/>
    <property type="molecule type" value="Genomic_DNA"/>
</dbReference>
<evidence type="ECO:0000256" key="6">
    <source>
        <dbReference type="ARBA" id="ARBA00022782"/>
    </source>
</evidence>
<dbReference type="GO" id="GO:0007548">
    <property type="term" value="P:sex differentiation"/>
    <property type="evidence" value="ECO:0007669"/>
    <property type="project" value="UniProtKB-KW"/>
</dbReference>
<evidence type="ECO:0000256" key="11">
    <source>
        <dbReference type="ARBA" id="ARBA00023159"/>
    </source>
</evidence>
<dbReference type="SUPFAM" id="SSF47095">
    <property type="entry name" value="HMG-box"/>
    <property type="match status" value="1"/>
</dbReference>
<evidence type="ECO:0000256" key="3">
    <source>
        <dbReference type="ARBA" id="ARBA00005998"/>
    </source>
</evidence>
<comment type="similarity">
    <text evidence="3 16">Belongs to the SRY family.</text>
</comment>
<evidence type="ECO:0000256" key="18">
    <source>
        <dbReference type="SAM" id="MobiDB-lite"/>
    </source>
</evidence>
<evidence type="ECO:0000256" key="16">
    <source>
        <dbReference type="PIRNR" id="PIRNR037653"/>
    </source>
</evidence>
<proteinExistence type="inferred from homology"/>
<keyword evidence="7" id="KW-0112">Calmodulin-binding</keyword>
<comment type="subcellular location">
    <subcellularLocation>
        <location evidence="2">Cytoplasm</location>
    </subcellularLocation>
    <subcellularLocation>
        <location evidence="1">Nucleus speckle</location>
    </subcellularLocation>
</comment>
<keyword evidence="8 16" id="KW-0726">Sexual differentiation</keyword>
<evidence type="ECO:0000256" key="17">
    <source>
        <dbReference type="PROSITE-ProRule" id="PRU00267"/>
    </source>
</evidence>
<evidence type="ECO:0000256" key="8">
    <source>
        <dbReference type="ARBA" id="ARBA00022928"/>
    </source>
</evidence>
<evidence type="ECO:0000313" key="20">
    <source>
        <dbReference type="EMBL" id="CAX51908.1"/>
    </source>
</evidence>
<feature type="compositionally biased region" description="Basic and acidic residues" evidence="18">
    <location>
        <begin position="43"/>
        <end position="60"/>
    </location>
</feature>
<keyword evidence="6 16" id="KW-0221">Differentiation</keyword>
<keyword evidence="13 16" id="KW-0539">Nucleus</keyword>
<dbReference type="PIRSF" id="PIRSF037653">
    <property type="entry name" value="SRY"/>
    <property type="match status" value="1"/>
</dbReference>
<comment type="function">
    <text evidence="15">Transcriptional regulator that controls a genetic switch in male development. It is necessary and sufficient for initiating male sex determination by directing the development of supporting cell precursors (pre-Sertoli cells) as Sertoli rather than granulosa cells. Involved in different aspects of gene regulation including promoter activation or repression. Binds to the DNA consensus sequence 5'-[AT]AACAA[AT]-3'. SRY HMG box recognizes DNA by partial intercalation in the minor groove and promotes DNA bending. Also involved in pre-mRNA splicing. In male adult brain involved in the maintenance of motor functions of dopaminergic neurons.</text>
</comment>
<evidence type="ECO:0000259" key="19">
    <source>
        <dbReference type="PROSITE" id="PS50118"/>
    </source>
</evidence>
<reference evidence="20" key="1">
    <citation type="journal article" date="2010" name="Anim. Genet.">
        <title>Analysis of the non-recombining Y chromosome defines polymorphisms in domestic pig breeds: ancestral bases identified by comparative sequencing.</title>
        <authorList>
            <person name="Cliffe K.M."/>
            <person name="Day A.E."/>
            <person name="Bagga M."/>
            <person name="Siggens K."/>
            <person name="Quilter C.R."/>
            <person name="Lowden S."/>
            <person name="Finlayson H.A."/>
            <person name="Palgrave C.J."/>
            <person name="Li N."/>
            <person name="Huang L."/>
            <person name="Blott S.C."/>
            <person name="Sargent C.A."/>
        </authorList>
    </citation>
    <scope>NUCLEOTIDE SEQUENCE</scope>
</reference>
<dbReference type="InterPro" id="IPR050140">
    <property type="entry name" value="SRY-related_HMG-box_TF-like"/>
</dbReference>
<evidence type="ECO:0000256" key="14">
    <source>
        <dbReference type="ARBA" id="ARBA00024048"/>
    </source>
</evidence>
<protein>
    <recommendedName>
        <fullName evidence="4 16">Sex-determining region Y protein</fullName>
    </recommendedName>
</protein>
<evidence type="ECO:0000256" key="7">
    <source>
        <dbReference type="ARBA" id="ARBA00022860"/>
    </source>
</evidence>
<keyword evidence="9 16" id="KW-0805">Transcription regulation</keyword>
<evidence type="ECO:0000256" key="9">
    <source>
        <dbReference type="ARBA" id="ARBA00023015"/>
    </source>
</evidence>
<feature type="domain" description="HMG box" evidence="19">
    <location>
        <begin position="62"/>
        <end position="130"/>
    </location>
</feature>
<dbReference type="GO" id="GO:0000978">
    <property type="term" value="F:RNA polymerase II cis-regulatory region sequence-specific DNA binding"/>
    <property type="evidence" value="ECO:0007669"/>
    <property type="project" value="TreeGrafter"/>
</dbReference>
<dbReference type="Pfam" id="PF00505">
    <property type="entry name" value="HMG_box"/>
    <property type="match status" value="1"/>
</dbReference>
<keyword evidence="12 16" id="KW-0804">Transcription</keyword>
<feature type="region of interest" description="Disordered" evidence="18">
    <location>
        <begin position="32"/>
        <end position="60"/>
    </location>
</feature>
<feature type="DNA-binding region" description="HMG box" evidence="17">
    <location>
        <begin position="62"/>
        <end position="130"/>
    </location>
</feature>
<evidence type="ECO:0000256" key="15">
    <source>
        <dbReference type="ARBA" id="ARBA00045821"/>
    </source>
</evidence>
<dbReference type="PANTHER" id="PTHR10270:SF161">
    <property type="entry name" value="SEX-DETERMINING REGION Y PROTEIN"/>
    <property type="match status" value="1"/>
</dbReference>
<evidence type="ECO:0000256" key="12">
    <source>
        <dbReference type="ARBA" id="ARBA00023163"/>
    </source>
</evidence>
<evidence type="ECO:0000256" key="13">
    <source>
        <dbReference type="ARBA" id="ARBA00023242"/>
    </source>
</evidence>
<comment type="subunit">
    <text evidence="14">Interacts with CALM, EP300, HDAC3, KPNB1, ZNF208 isoform KRAB-O, PARP1, SLC9A3R2 and WT1. The interaction with EP300 modulates its DNA-binding activity. The interaction with KPNB1 is sensitive to dissociation by Ran in the GTP-bound form. Interaction with PARP1 impaired its DNA-binding activity.</text>
</comment>